<evidence type="ECO:0000313" key="4">
    <source>
        <dbReference type="EMBL" id="SEE70705.1"/>
    </source>
</evidence>
<dbReference type="AlphaFoldDB" id="A0A1H5L0V8"/>
<feature type="coiled-coil region" evidence="1">
    <location>
        <begin position="224"/>
        <end position="274"/>
    </location>
</feature>
<sequence length="582" mass="64047">MLREVRSSDDRFKAVAFGLGLNILVADKTATSTTTDSRNSAGKSSLVEILHYVLGMGRLTDSVLANGALREDVFTLVLDWPGLTEPATAARSLKSRSRSKVGVSPDVTGGVETLPTFARDVPVAEWLAAIGASLFGLPEEHPGVSVRGLLSFYARRVSQHGFDDPVQTFSRQSVTEASSNVAYLLGLDWRLAAGYQSLAAREAVRKKLREAIKDPGFKLVVGAVSELRGQVTAAKARVRSLQEQVGAFQVVPEYERLQAEADAVDEQIRTLRSTDAADRRNILDLEAAIRDEDEPDVNYVERIYRELGVELPGAVLRTYDDVRVFHDSVIANRRTYLQDELEATRGRLDERQRSRDSLGERHAALLQTLEQGGALAAFTALQQQMSAAQTELGTLQSRLDTAVQLEATQAEIRLERGKLQQAISRDLGEREETVTEINTLFQRFATTLYGAERDAWVEITALETSLRIDPHIGGEDSQGVGKMVTFCFDLMTAVVARRGGRGPDFLVHDSHLFDGVDERQVAKALSLAREVCSEEDLQYVVTMNSDDLDKAERHGAGVADCIIEPRLTDEYDTGGIFGFRFG</sequence>
<evidence type="ECO:0000313" key="5">
    <source>
        <dbReference type="Proteomes" id="UP000199220"/>
    </source>
</evidence>
<dbReference type="InterPro" id="IPR018760">
    <property type="entry name" value="DUF2326"/>
</dbReference>
<dbReference type="OrthoDB" id="7314834at2"/>
<keyword evidence="5" id="KW-1185">Reference proteome</keyword>
<evidence type="ECO:0000259" key="2">
    <source>
        <dbReference type="Pfam" id="PF10088"/>
    </source>
</evidence>
<reference evidence="5" key="1">
    <citation type="submission" date="2016-10" db="EMBL/GenBank/DDBJ databases">
        <authorList>
            <person name="Varghese N."/>
            <person name="Submissions S."/>
        </authorList>
    </citation>
    <scope>NUCLEOTIDE SEQUENCE [LARGE SCALE GENOMIC DNA]</scope>
    <source>
        <strain evidence="5">DSM 21368</strain>
    </source>
</reference>
<evidence type="ECO:0000259" key="3">
    <source>
        <dbReference type="Pfam" id="PF20275"/>
    </source>
</evidence>
<proteinExistence type="predicted"/>
<protein>
    <submittedName>
        <fullName evidence="4">Uncharacterized protein YydD, contains DUF2326 domain</fullName>
    </submittedName>
</protein>
<organism evidence="4 5">
    <name type="scientific">Ruania alba</name>
    <dbReference type="NCBI Taxonomy" id="648782"/>
    <lineage>
        <taxon>Bacteria</taxon>
        <taxon>Bacillati</taxon>
        <taxon>Actinomycetota</taxon>
        <taxon>Actinomycetes</taxon>
        <taxon>Micrococcales</taxon>
        <taxon>Ruaniaceae</taxon>
        <taxon>Ruania</taxon>
    </lineage>
</organism>
<dbReference type="Pfam" id="PF10088">
    <property type="entry name" value="DUF2326"/>
    <property type="match status" value="1"/>
</dbReference>
<accession>A0A1H5L0V8</accession>
<dbReference type="Pfam" id="PF20275">
    <property type="entry name" value="CTD10"/>
    <property type="match status" value="1"/>
</dbReference>
<feature type="domain" description="DUF2326" evidence="2">
    <location>
        <begin position="446"/>
        <end position="581"/>
    </location>
</feature>
<dbReference type="InterPro" id="IPR046919">
    <property type="entry name" value="ABC-3C_CTD10"/>
</dbReference>
<dbReference type="EMBL" id="FNTX01000002">
    <property type="protein sequence ID" value="SEE70705.1"/>
    <property type="molecule type" value="Genomic_DNA"/>
</dbReference>
<dbReference type="Proteomes" id="UP000199220">
    <property type="component" value="Unassembled WGS sequence"/>
</dbReference>
<name>A0A1H5L0V8_9MICO</name>
<gene>
    <name evidence="4" type="ORF">SAMN04488554_2558</name>
</gene>
<feature type="domain" description="ABC-three component systems C-terminal" evidence="3">
    <location>
        <begin position="280"/>
        <end position="406"/>
    </location>
</feature>
<keyword evidence="1" id="KW-0175">Coiled coil</keyword>
<evidence type="ECO:0000256" key="1">
    <source>
        <dbReference type="SAM" id="Coils"/>
    </source>
</evidence>
<dbReference type="STRING" id="648782.SAMN04488554_2558"/>